<reference evidence="1 2" key="1">
    <citation type="submission" date="2020-02" db="EMBL/GenBank/DDBJ databases">
        <authorList>
            <person name="Li X.-J."/>
            <person name="Han X.-M."/>
        </authorList>
    </citation>
    <scope>NUCLEOTIDE SEQUENCE [LARGE SCALE GENOMIC DNA]</scope>
    <source>
        <strain evidence="1 2">CCTCC AB 2017055</strain>
    </source>
</reference>
<protein>
    <recommendedName>
        <fullName evidence="3">VOC family protein</fullName>
    </recommendedName>
</protein>
<evidence type="ECO:0000313" key="2">
    <source>
        <dbReference type="Proteomes" id="UP000475214"/>
    </source>
</evidence>
<dbReference type="Proteomes" id="UP000475214">
    <property type="component" value="Unassembled WGS sequence"/>
</dbReference>
<dbReference type="SUPFAM" id="SSF54593">
    <property type="entry name" value="Glyoxalase/Bleomycin resistance protein/Dihydroxybiphenyl dioxygenase"/>
    <property type="match status" value="1"/>
</dbReference>
<evidence type="ECO:0000313" key="1">
    <source>
        <dbReference type="EMBL" id="NEE03703.1"/>
    </source>
</evidence>
<dbReference type="Gene3D" id="3.10.180.10">
    <property type="entry name" value="2,3-Dihydroxybiphenyl 1,2-Dioxygenase, domain 1"/>
    <property type="match status" value="1"/>
</dbReference>
<keyword evidence="2" id="KW-1185">Reference proteome</keyword>
<dbReference type="InterPro" id="IPR029068">
    <property type="entry name" value="Glyas_Bleomycin-R_OHBP_Dase"/>
</dbReference>
<sequence length="173" mass="20229">MSNDELREFNQNRKIQQIAVVTRDLYRTMKAWVETLGIGPWIVFTFTEETVKGFEVNEEPVTEPFEFVIGIAHVGEIDFEIIQPVHGKNSYERFLRERGEGVHHIKEQIHPDNVEEILDTYRSKGIGVLQHGNFDIDFHYNMDTEQSVRFILELGNCPRLDISKIEHSIYPPE</sequence>
<comment type="caution">
    <text evidence="1">The sequence shown here is derived from an EMBL/GenBank/DDBJ whole genome shotgun (WGS) entry which is preliminary data.</text>
</comment>
<organism evidence="1 2">
    <name type="scientific">Phytoactinopolyspora halotolerans</name>
    <dbReference type="NCBI Taxonomy" id="1981512"/>
    <lineage>
        <taxon>Bacteria</taxon>
        <taxon>Bacillati</taxon>
        <taxon>Actinomycetota</taxon>
        <taxon>Actinomycetes</taxon>
        <taxon>Jiangellales</taxon>
        <taxon>Jiangellaceae</taxon>
        <taxon>Phytoactinopolyspora</taxon>
    </lineage>
</organism>
<name>A0A6L9SF31_9ACTN</name>
<accession>A0A6L9SF31</accession>
<dbReference type="AlphaFoldDB" id="A0A6L9SF31"/>
<proteinExistence type="predicted"/>
<dbReference type="EMBL" id="JAAGOA010000025">
    <property type="protein sequence ID" value="NEE03703.1"/>
    <property type="molecule type" value="Genomic_DNA"/>
</dbReference>
<gene>
    <name evidence="1" type="ORF">G1H10_26400</name>
</gene>
<evidence type="ECO:0008006" key="3">
    <source>
        <dbReference type="Google" id="ProtNLM"/>
    </source>
</evidence>
<dbReference type="Pfam" id="PF13669">
    <property type="entry name" value="Glyoxalase_4"/>
    <property type="match status" value="1"/>
</dbReference>